<proteinExistence type="predicted"/>
<dbReference type="Proteomes" id="UP001500620">
    <property type="component" value="Unassembled WGS sequence"/>
</dbReference>
<organism evidence="1 2">
    <name type="scientific">Dactylosporangium darangshiense</name>
    <dbReference type="NCBI Taxonomy" id="579108"/>
    <lineage>
        <taxon>Bacteria</taxon>
        <taxon>Bacillati</taxon>
        <taxon>Actinomycetota</taxon>
        <taxon>Actinomycetes</taxon>
        <taxon>Micromonosporales</taxon>
        <taxon>Micromonosporaceae</taxon>
        <taxon>Dactylosporangium</taxon>
    </lineage>
</organism>
<evidence type="ECO:0000313" key="1">
    <source>
        <dbReference type="EMBL" id="GAA4248037.1"/>
    </source>
</evidence>
<sequence length="71" mass="8214">MTFAPMPGGRARLLRGRRMRLLRGRRMRLLRGRRVRLPRGRLVGPARAWSGEMSYATMPGGHVRLRASMER</sequence>
<evidence type="ECO:0000313" key="2">
    <source>
        <dbReference type="Proteomes" id="UP001500620"/>
    </source>
</evidence>
<name>A0ABP8D5Q7_9ACTN</name>
<keyword evidence="2" id="KW-1185">Reference proteome</keyword>
<accession>A0ABP8D5Q7</accession>
<protein>
    <submittedName>
        <fullName evidence="1">Uncharacterized protein</fullName>
    </submittedName>
</protein>
<gene>
    <name evidence="1" type="ORF">GCM10022255_026410</name>
</gene>
<dbReference type="EMBL" id="BAABAT010000005">
    <property type="protein sequence ID" value="GAA4248037.1"/>
    <property type="molecule type" value="Genomic_DNA"/>
</dbReference>
<comment type="caution">
    <text evidence="1">The sequence shown here is derived from an EMBL/GenBank/DDBJ whole genome shotgun (WGS) entry which is preliminary data.</text>
</comment>
<reference evidence="2" key="1">
    <citation type="journal article" date="2019" name="Int. J. Syst. Evol. Microbiol.">
        <title>The Global Catalogue of Microorganisms (GCM) 10K type strain sequencing project: providing services to taxonomists for standard genome sequencing and annotation.</title>
        <authorList>
            <consortium name="The Broad Institute Genomics Platform"/>
            <consortium name="The Broad Institute Genome Sequencing Center for Infectious Disease"/>
            <person name="Wu L."/>
            <person name="Ma J."/>
        </authorList>
    </citation>
    <scope>NUCLEOTIDE SEQUENCE [LARGE SCALE GENOMIC DNA]</scope>
    <source>
        <strain evidence="2">JCM 17441</strain>
    </source>
</reference>